<dbReference type="AlphaFoldDB" id="A0A2P7MXL6"/>
<keyword evidence="3" id="KW-1185">Reference proteome</keyword>
<comment type="similarity">
    <text evidence="1">Belongs to the phD/YefM antitoxin family.</text>
</comment>
<proteinExistence type="inferred from homology"/>
<dbReference type="OrthoDB" id="72009at2"/>
<gene>
    <name evidence="2" type="ORF">C7K55_05965</name>
</gene>
<dbReference type="EMBL" id="PXXO01000005">
    <property type="protein sequence ID" value="PSJ05974.1"/>
    <property type="molecule type" value="Genomic_DNA"/>
</dbReference>
<evidence type="ECO:0000313" key="2">
    <source>
        <dbReference type="EMBL" id="PSJ05974.1"/>
    </source>
</evidence>
<sequence length="95" mass="10396">MADQPLNVLRSAELKRGGIAAVEQALRAGPVHLLKRNSPAAVVISEAEYNRLRRLADRPAAAGPSCLDWLLALPSAATARSKQEIDAELRQEREW</sequence>
<comment type="caution">
    <text evidence="2">The sequence shown here is derived from an EMBL/GenBank/DDBJ whole genome shotgun (WGS) entry which is preliminary data.</text>
</comment>
<dbReference type="RefSeq" id="WP_106502493.1">
    <property type="nucleotide sequence ID" value="NZ_PXXO01000005.1"/>
</dbReference>
<dbReference type="InterPro" id="IPR036165">
    <property type="entry name" value="YefM-like_sf"/>
</dbReference>
<organism evidence="2 3">
    <name type="scientific">Cyanobium usitatum str. Tous</name>
    <dbReference type="NCBI Taxonomy" id="2116684"/>
    <lineage>
        <taxon>Bacteria</taxon>
        <taxon>Bacillati</taxon>
        <taxon>Cyanobacteriota</taxon>
        <taxon>Cyanophyceae</taxon>
        <taxon>Synechococcales</taxon>
        <taxon>Prochlorococcaceae</taxon>
        <taxon>Cyanobium</taxon>
    </lineage>
</organism>
<dbReference type="Proteomes" id="UP000243002">
    <property type="component" value="Unassembled WGS sequence"/>
</dbReference>
<dbReference type="SUPFAM" id="SSF143120">
    <property type="entry name" value="YefM-like"/>
    <property type="match status" value="1"/>
</dbReference>
<accession>A0A2P7MXL6</accession>
<name>A0A2P7MXL6_9CYAN</name>
<evidence type="ECO:0000313" key="3">
    <source>
        <dbReference type="Proteomes" id="UP000243002"/>
    </source>
</evidence>
<reference evidence="2 3" key="1">
    <citation type="journal article" date="2018" name="Environ. Microbiol.">
        <title>Ecological and genomic features of two widespread freshwater picocyanobacteria.</title>
        <authorList>
            <person name="Cabello-Yeves P.J."/>
            <person name="Picazo A."/>
            <person name="Camacho A."/>
            <person name="Callieri C."/>
            <person name="Rosselli R."/>
            <person name="Roda-Garcia J.J."/>
            <person name="Coutinho F.H."/>
            <person name="Rodriguez-Valera F."/>
        </authorList>
    </citation>
    <scope>NUCLEOTIDE SEQUENCE [LARGE SCALE GENOMIC DNA]</scope>
    <source>
        <strain evidence="2 3">Tous</strain>
    </source>
</reference>
<dbReference type="Gene3D" id="3.40.1620.10">
    <property type="entry name" value="YefM-like domain"/>
    <property type="match status" value="1"/>
</dbReference>
<evidence type="ECO:0000256" key="1">
    <source>
        <dbReference type="ARBA" id="ARBA00009981"/>
    </source>
</evidence>
<protein>
    <submittedName>
        <fullName evidence="2">Prevent-host-death protein</fullName>
    </submittedName>
</protein>